<name>A0A645DS73_9ZZZZ</name>
<dbReference type="AlphaFoldDB" id="A0A645DS73"/>
<accession>A0A645DS73</accession>
<proteinExistence type="predicted"/>
<comment type="caution">
    <text evidence="1">The sequence shown here is derived from an EMBL/GenBank/DDBJ whole genome shotgun (WGS) entry which is preliminary data.</text>
</comment>
<dbReference type="EMBL" id="VSSQ01038957">
    <property type="protein sequence ID" value="MPM91968.1"/>
    <property type="molecule type" value="Genomic_DNA"/>
</dbReference>
<organism evidence="1">
    <name type="scientific">bioreactor metagenome</name>
    <dbReference type="NCBI Taxonomy" id="1076179"/>
    <lineage>
        <taxon>unclassified sequences</taxon>
        <taxon>metagenomes</taxon>
        <taxon>ecological metagenomes</taxon>
    </lineage>
</organism>
<evidence type="ECO:0000313" key="1">
    <source>
        <dbReference type="EMBL" id="MPM91968.1"/>
    </source>
</evidence>
<sequence>MDGLDIGLNEKKGTIYSTAEAIARRISQKFRAAMEINSPSRLFRRFGNFIDEGLVIGMKDGIPDVARMSQKMADTVADVDLKAYQAKAYQEKVHDANIAEQAKRYQARANPAKLEKTQLAQPLELILHLGPRAFRTFVDDISRLQDHEVNLELQYP</sequence>
<protein>
    <submittedName>
        <fullName evidence="1">Uncharacterized protein</fullName>
    </submittedName>
</protein>
<reference evidence="1" key="1">
    <citation type="submission" date="2019-08" db="EMBL/GenBank/DDBJ databases">
        <authorList>
            <person name="Kucharzyk K."/>
            <person name="Murdoch R.W."/>
            <person name="Higgins S."/>
            <person name="Loffler F."/>
        </authorList>
    </citation>
    <scope>NUCLEOTIDE SEQUENCE</scope>
</reference>
<gene>
    <name evidence="1" type="ORF">SDC9_139102</name>
</gene>